<feature type="compositionally biased region" description="Polar residues" evidence="6">
    <location>
        <begin position="99"/>
        <end position="110"/>
    </location>
</feature>
<evidence type="ECO:0000256" key="5">
    <source>
        <dbReference type="ARBA" id="ARBA00023242"/>
    </source>
</evidence>
<feature type="domain" description="Origin recognition complex subunit 4 C-terminal" evidence="8">
    <location>
        <begin position="708"/>
        <end position="789"/>
    </location>
</feature>
<feature type="compositionally biased region" description="Acidic residues" evidence="6">
    <location>
        <begin position="204"/>
        <end position="214"/>
    </location>
</feature>
<sequence>MAKRKIDAVDDATTRETRRTRSAGRAEATEAPSRRQASPRKAVNTTKTTATRSRAKGEASQARDKGKGKAVDEEPVPVTPSKPAVIRTYGRTPRRNLFSVENESRASSSKENQHAKPVITVTVQDTDEEGEETSDDELRLQPQPLQPTSAAPQRSAGKPKPSAAKPEIVITSPTKPKGRTRATKKAEPNVNPPRTRRSARATEEEVESEEEENQLEAALLAIYETPKSKPKGRGKGKATPVTLRRTRSSNKLESDDEDDELPATPTRSSARKSTRSPTKPARIPSPLKPSTRKRKAQEEPEQAEPTPVASENDEAASQEDEDVVMASPSKRQRKTTVPEPLPKTPSRRKRGAAPVASQSQDSDDEAPAQSSLPTEEDEEAVFFSPVKKGARSGPASPTKAKGITLPPHLVPCLNAQKRAVLKALQKPPVIPCDDEPELDNAVAYKQLTDLLEGTMKRNEGNSCLLLGPRGSGKTRLVERCLSELDAKPIIIRLSGWVQGSDRLALRQIAVQLNQQTGSNHFVDINGEDQPGDDEDVNPFLDDQPTTTAATGGSSLPPSSHLPALIAMLPTLSRPTIVLVDAFDLFALHPRQALLYCLLDTVQSCQSAKGNKGLAVIGLTTRVDTLQLLEKRVKSRFSGRILRVSAARKEYQWMKILKSVYMAEIQLSAGTGEGGIDEGDLEEWKGMWKEAVDKFMGDPGVIQVVNESTGITPPIIHLSENAPFPSVKNLTNAAIGQRSRPPYPFLSDLSYPSLCLLIASHHSDVSGHPVFTFEMLYESFKRQLRLSTAAPIQLHGTSIGL</sequence>
<feature type="compositionally biased region" description="Low complexity" evidence="6">
    <location>
        <begin position="40"/>
        <end position="52"/>
    </location>
</feature>
<dbReference type="OMA" id="RFSHRVW"/>
<dbReference type="eggNOG" id="KOG2228">
    <property type="taxonomic scope" value="Eukaryota"/>
</dbReference>
<proteinExistence type="inferred from homology"/>
<dbReference type="Gene3D" id="3.40.50.300">
    <property type="entry name" value="P-loop containing nucleotide triphosphate hydrolases"/>
    <property type="match status" value="1"/>
</dbReference>
<comment type="caution">
    <text evidence="9">The sequence shown here is derived from an EMBL/GenBank/DDBJ whole genome shotgun (WGS) entry which is preliminary data.</text>
</comment>
<feature type="compositionally biased region" description="Polar residues" evidence="6">
    <location>
        <begin position="543"/>
        <end position="552"/>
    </location>
</feature>
<evidence type="ECO:0000256" key="2">
    <source>
        <dbReference type="ARBA" id="ARBA00005334"/>
    </source>
</evidence>
<keyword evidence="3" id="KW-0235">DNA replication</keyword>
<protein>
    <submittedName>
        <fullName evidence="9">Origin recognition complex subunit 4</fullName>
    </submittedName>
</protein>
<dbReference type="Pfam" id="PF13191">
    <property type="entry name" value="AAA_16"/>
    <property type="match status" value="1"/>
</dbReference>
<dbReference type="Proteomes" id="UP000001861">
    <property type="component" value="Unassembled WGS sequence"/>
</dbReference>
<dbReference type="GO" id="GO:0005664">
    <property type="term" value="C:nuclear origin of replication recognition complex"/>
    <property type="evidence" value="ECO:0007669"/>
    <property type="project" value="TreeGrafter"/>
</dbReference>
<dbReference type="HOGENOM" id="CLU_345122_0_0_1"/>
<evidence type="ECO:0000256" key="1">
    <source>
        <dbReference type="ARBA" id="ARBA00004123"/>
    </source>
</evidence>
<evidence type="ECO:0000259" key="8">
    <source>
        <dbReference type="Pfam" id="PF14629"/>
    </source>
</evidence>
<dbReference type="GeneID" id="6007686"/>
<feature type="compositionally biased region" description="Acidic residues" evidence="6">
    <location>
        <begin position="525"/>
        <end position="536"/>
    </location>
</feature>
<evidence type="ECO:0000256" key="6">
    <source>
        <dbReference type="SAM" id="MobiDB-lite"/>
    </source>
</evidence>
<comment type="subcellular location">
    <subcellularLocation>
        <location evidence="1">Nucleus</location>
    </subcellularLocation>
</comment>
<dbReference type="RefSeq" id="XP_001831222.2">
    <property type="nucleotide sequence ID" value="XM_001831170.2"/>
</dbReference>
<dbReference type="InterPro" id="IPR032705">
    <property type="entry name" value="ORC4_C"/>
</dbReference>
<dbReference type="VEuPathDB" id="FungiDB:CC1G_00769"/>
<dbReference type="KEGG" id="cci:CC1G_00769"/>
<evidence type="ECO:0000313" key="9">
    <source>
        <dbReference type="EMBL" id="EAU90385.2"/>
    </source>
</evidence>
<feature type="region of interest" description="Disordered" evidence="6">
    <location>
        <begin position="522"/>
        <end position="556"/>
    </location>
</feature>
<dbReference type="InterPro" id="IPR027417">
    <property type="entry name" value="P-loop_NTPase"/>
</dbReference>
<dbReference type="AlphaFoldDB" id="A8N8P4"/>
<dbReference type="SUPFAM" id="SSF52540">
    <property type="entry name" value="P-loop containing nucleoside triphosphate hydrolases"/>
    <property type="match status" value="1"/>
</dbReference>
<keyword evidence="10" id="KW-1185">Reference proteome</keyword>
<feature type="compositionally biased region" description="Basic and acidic residues" evidence="6">
    <location>
        <begin position="55"/>
        <end position="72"/>
    </location>
</feature>
<feature type="domain" description="Orc1-like AAA ATPase" evidence="7">
    <location>
        <begin position="445"/>
        <end position="603"/>
    </location>
</feature>
<comment type="similarity">
    <text evidence="2">Belongs to the ORC4 family.</text>
</comment>
<dbReference type="Pfam" id="PF14629">
    <property type="entry name" value="ORC4_C"/>
    <property type="match status" value="1"/>
</dbReference>
<feature type="compositionally biased region" description="Basic and acidic residues" evidence="6">
    <location>
        <begin position="1"/>
        <end position="19"/>
    </location>
</feature>
<accession>A8N8P4</accession>
<evidence type="ECO:0000256" key="3">
    <source>
        <dbReference type="ARBA" id="ARBA00022705"/>
    </source>
</evidence>
<keyword evidence="5" id="KW-0539">Nucleus</keyword>
<feature type="compositionally biased region" description="Acidic residues" evidence="6">
    <location>
        <begin position="311"/>
        <end position="323"/>
    </location>
</feature>
<organism evidence="9 10">
    <name type="scientific">Coprinopsis cinerea (strain Okayama-7 / 130 / ATCC MYA-4618 / FGSC 9003)</name>
    <name type="common">Inky cap fungus</name>
    <name type="synonym">Hormographiella aspergillata</name>
    <dbReference type="NCBI Taxonomy" id="240176"/>
    <lineage>
        <taxon>Eukaryota</taxon>
        <taxon>Fungi</taxon>
        <taxon>Dikarya</taxon>
        <taxon>Basidiomycota</taxon>
        <taxon>Agaricomycotina</taxon>
        <taxon>Agaricomycetes</taxon>
        <taxon>Agaricomycetidae</taxon>
        <taxon>Agaricales</taxon>
        <taxon>Agaricineae</taxon>
        <taxon>Psathyrellaceae</taxon>
        <taxon>Coprinopsis</taxon>
    </lineage>
</organism>
<dbReference type="GO" id="GO:0003688">
    <property type="term" value="F:DNA replication origin binding"/>
    <property type="evidence" value="ECO:0007669"/>
    <property type="project" value="TreeGrafter"/>
</dbReference>
<feature type="region of interest" description="Disordered" evidence="6">
    <location>
        <begin position="1"/>
        <end position="402"/>
    </location>
</feature>
<evidence type="ECO:0000259" key="7">
    <source>
        <dbReference type="Pfam" id="PF13191"/>
    </source>
</evidence>
<dbReference type="PANTHER" id="PTHR12087:SF0">
    <property type="entry name" value="ORIGIN RECOGNITION COMPLEX SUBUNIT 4"/>
    <property type="match status" value="1"/>
</dbReference>
<dbReference type="InterPro" id="IPR041664">
    <property type="entry name" value="AAA_16"/>
</dbReference>
<name>A8N8P4_COPC7</name>
<dbReference type="STRING" id="240176.A8N8P4"/>
<evidence type="ECO:0000256" key="4">
    <source>
        <dbReference type="ARBA" id="ARBA00023125"/>
    </source>
</evidence>
<dbReference type="OrthoDB" id="343623at2759"/>
<feature type="compositionally biased region" description="Acidic residues" evidence="6">
    <location>
        <begin position="125"/>
        <end position="135"/>
    </location>
</feature>
<dbReference type="EMBL" id="AACS02000007">
    <property type="protein sequence ID" value="EAU90385.2"/>
    <property type="molecule type" value="Genomic_DNA"/>
</dbReference>
<keyword evidence="4" id="KW-0238">DNA-binding</keyword>
<dbReference type="PANTHER" id="PTHR12087">
    <property type="entry name" value="ORIGIN RECOGNITION COMPLEX SUBUNIT 4"/>
    <property type="match status" value="1"/>
</dbReference>
<reference evidence="9 10" key="1">
    <citation type="journal article" date="2010" name="Proc. Natl. Acad. Sci. U.S.A.">
        <title>Insights into evolution of multicellular fungi from the assembled chromosomes of the mushroom Coprinopsis cinerea (Coprinus cinereus).</title>
        <authorList>
            <person name="Stajich J.E."/>
            <person name="Wilke S.K."/>
            <person name="Ahren D."/>
            <person name="Au C.H."/>
            <person name="Birren B.W."/>
            <person name="Borodovsky M."/>
            <person name="Burns C."/>
            <person name="Canback B."/>
            <person name="Casselton L.A."/>
            <person name="Cheng C.K."/>
            <person name="Deng J."/>
            <person name="Dietrich F.S."/>
            <person name="Fargo D.C."/>
            <person name="Farman M.L."/>
            <person name="Gathman A.C."/>
            <person name="Goldberg J."/>
            <person name="Guigo R."/>
            <person name="Hoegger P.J."/>
            <person name="Hooker J.B."/>
            <person name="Huggins A."/>
            <person name="James T.Y."/>
            <person name="Kamada T."/>
            <person name="Kilaru S."/>
            <person name="Kodira C."/>
            <person name="Kues U."/>
            <person name="Kupfer D."/>
            <person name="Kwan H.S."/>
            <person name="Lomsadze A."/>
            <person name="Li W."/>
            <person name="Lilly W.W."/>
            <person name="Ma L.J."/>
            <person name="Mackey A.J."/>
            <person name="Manning G."/>
            <person name="Martin F."/>
            <person name="Muraguchi H."/>
            <person name="Natvig D.O."/>
            <person name="Palmerini H."/>
            <person name="Ramesh M.A."/>
            <person name="Rehmeyer C.J."/>
            <person name="Roe B.A."/>
            <person name="Shenoy N."/>
            <person name="Stanke M."/>
            <person name="Ter-Hovhannisyan V."/>
            <person name="Tunlid A."/>
            <person name="Velagapudi R."/>
            <person name="Vision T.J."/>
            <person name="Zeng Q."/>
            <person name="Zolan M.E."/>
            <person name="Pukkila P.J."/>
        </authorList>
    </citation>
    <scope>NUCLEOTIDE SEQUENCE [LARGE SCALE GENOMIC DNA]</scope>
    <source>
        <strain evidence="10">Okayama-7 / 130 / ATCC MYA-4618 / FGSC 9003</strain>
    </source>
</reference>
<gene>
    <name evidence="9" type="ORF">CC1G_00769</name>
</gene>
<dbReference type="InParanoid" id="A8N8P4"/>
<dbReference type="InterPro" id="IPR016527">
    <property type="entry name" value="ORC4"/>
</dbReference>
<dbReference type="GO" id="GO:0006270">
    <property type="term" value="P:DNA replication initiation"/>
    <property type="evidence" value="ECO:0007669"/>
    <property type="project" value="TreeGrafter"/>
</dbReference>
<evidence type="ECO:0000313" key="10">
    <source>
        <dbReference type="Proteomes" id="UP000001861"/>
    </source>
</evidence>